<dbReference type="Gene3D" id="2.10.60.10">
    <property type="entry name" value="CD59"/>
    <property type="match status" value="1"/>
</dbReference>
<dbReference type="GO" id="GO:0070328">
    <property type="term" value="P:triglyceride homeostasis"/>
    <property type="evidence" value="ECO:0007669"/>
    <property type="project" value="TreeGrafter"/>
</dbReference>
<keyword evidence="8" id="KW-0449">Lipoprotein</keyword>
<feature type="signal peptide" evidence="5">
    <location>
        <begin position="1"/>
        <end position="18"/>
    </location>
</feature>
<dbReference type="InterPro" id="IPR045860">
    <property type="entry name" value="Snake_toxin-like_sf"/>
</dbReference>
<dbReference type="GO" id="GO:0035478">
    <property type="term" value="F:chylomicron binding"/>
    <property type="evidence" value="ECO:0007669"/>
    <property type="project" value="TreeGrafter"/>
</dbReference>
<feature type="domain" description="Snake toxin/toxin-like" evidence="6">
    <location>
        <begin position="62"/>
        <end position="136"/>
    </location>
</feature>
<reference evidence="8" key="1">
    <citation type="submission" date="2025-08" db="UniProtKB">
        <authorList>
            <consortium name="RefSeq"/>
        </authorList>
    </citation>
    <scope>IDENTIFICATION</scope>
</reference>
<feature type="chain" id="PRO_5027120615" evidence="5">
    <location>
        <begin position="19"/>
        <end position="175"/>
    </location>
</feature>
<dbReference type="GO" id="GO:0030550">
    <property type="term" value="F:acetylcholine receptor inhibitor activity"/>
    <property type="evidence" value="ECO:0007669"/>
    <property type="project" value="TreeGrafter"/>
</dbReference>
<proteinExistence type="predicted"/>
<accession>A0A6J0AR14</accession>
<keyword evidence="3 5" id="KW-0732">Signal</keyword>
<protein>
    <submittedName>
        <fullName evidence="8">Glycosylphosphatidylinositol-anchored high density lipoprotein-binding protein 1 isoform X1</fullName>
    </submittedName>
</protein>
<dbReference type="SUPFAM" id="SSF57302">
    <property type="entry name" value="Snake toxin-like"/>
    <property type="match status" value="1"/>
</dbReference>
<comment type="subcellular location">
    <subcellularLocation>
        <location evidence="1">Cell membrane</location>
        <topology evidence="1">Lipid-anchor</topology>
        <topology evidence="1">GPI-anchor</topology>
    </subcellularLocation>
</comment>
<keyword evidence="2" id="KW-0325">Glycoprotein</keyword>
<organism evidence="7 8">
    <name type="scientific">Vicugna pacos</name>
    <name type="common">Alpaca</name>
    <name type="synonym">Lama pacos</name>
    <dbReference type="NCBI Taxonomy" id="30538"/>
    <lineage>
        <taxon>Eukaryota</taxon>
        <taxon>Metazoa</taxon>
        <taxon>Chordata</taxon>
        <taxon>Craniata</taxon>
        <taxon>Vertebrata</taxon>
        <taxon>Euteleostomi</taxon>
        <taxon>Mammalia</taxon>
        <taxon>Eutheria</taxon>
        <taxon>Laurasiatheria</taxon>
        <taxon>Artiodactyla</taxon>
        <taxon>Tylopoda</taxon>
        <taxon>Camelidae</taxon>
        <taxon>Vicugna</taxon>
    </lineage>
</organism>
<evidence type="ECO:0000259" key="6">
    <source>
        <dbReference type="Pfam" id="PF00087"/>
    </source>
</evidence>
<gene>
    <name evidence="8" type="primary">GPIHBP1</name>
</gene>
<dbReference type="CDD" id="cd23575">
    <property type="entry name" value="TFP_LU_ECD_GPIHBP1"/>
    <property type="match status" value="1"/>
</dbReference>
<dbReference type="InterPro" id="IPR035076">
    <property type="entry name" value="Toxin/TOLIP"/>
</dbReference>
<dbReference type="PANTHER" id="PTHR16983">
    <property type="entry name" value="UPAR/LY6 DOMAIN-CONTAINING PROTEIN"/>
    <property type="match status" value="1"/>
</dbReference>
<dbReference type="GO" id="GO:0098552">
    <property type="term" value="C:side of membrane"/>
    <property type="evidence" value="ECO:0007669"/>
    <property type="project" value="UniProtKB-KW"/>
</dbReference>
<dbReference type="GO" id="GO:0035473">
    <property type="term" value="F:lipase binding"/>
    <property type="evidence" value="ECO:0007669"/>
    <property type="project" value="TreeGrafter"/>
</dbReference>
<dbReference type="RefSeq" id="XP_015100745.1">
    <property type="nucleotide sequence ID" value="XM_015245259.3"/>
</dbReference>
<keyword evidence="7" id="KW-1185">Reference proteome</keyword>
<dbReference type="InterPro" id="IPR051110">
    <property type="entry name" value="Ly-6/neurotoxin-like_GPI-ap"/>
</dbReference>
<feature type="compositionally biased region" description="Acidic residues" evidence="4">
    <location>
        <begin position="25"/>
        <end position="45"/>
    </location>
</feature>
<dbReference type="FunFam" id="2.10.60.10:FF:000003">
    <property type="entry name" value="lymphocyte antigen 6E isoform X1"/>
    <property type="match status" value="1"/>
</dbReference>
<keyword evidence="2" id="KW-0336">GPI-anchor</keyword>
<dbReference type="FunCoup" id="A0A6J0AR14">
    <property type="interactions" value="9"/>
</dbReference>
<evidence type="ECO:0000256" key="4">
    <source>
        <dbReference type="SAM" id="MobiDB-lite"/>
    </source>
</evidence>
<dbReference type="KEGG" id="vpc:102545907"/>
<dbReference type="GO" id="GO:0005886">
    <property type="term" value="C:plasma membrane"/>
    <property type="evidence" value="ECO:0007669"/>
    <property type="project" value="UniProtKB-SubCell"/>
</dbReference>
<dbReference type="InParanoid" id="A0A6J0AR14"/>
<dbReference type="GeneID" id="102545907"/>
<evidence type="ECO:0000313" key="7">
    <source>
        <dbReference type="Proteomes" id="UP001652581"/>
    </source>
</evidence>
<keyword evidence="2" id="KW-0472">Membrane</keyword>
<dbReference type="Proteomes" id="UP001652581">
    <property type="component" value="Chromosome 25"/>
</dbReference>
<sequence length="175" mass="19189">MKELAAVLLTLLLCGLQGRGRMQEDKDDDGDFGTVGYDEEDEEDEEEEEAIMIAGSRGRVLLQCYTCQSLHTNESCEQMQDCSPYQTCKTIIYRWNTESDPQTTYSGWCADTCQPITKTVVGTLTTITCCQSRLCNVPPWQGPPGSWAGSSKGSPKTVATTFLLSLLAGFLATGF</sequence>
<dbReference type="CTD" id="338328"/>
<dbReference type="OrthoDB" id="9448168at2759"/>
<dbReference type="PANTHER" id="PTHR16983:SF12">
    <property type="entry name" value="GLYCOSYLPHOSPHATIDYLINOSITOL-ANCHORED HIGH DENSITY LIPOPROTEIN-BINDING PROTEIN 1"/>
    <property type="match status" value="1"/>
</dbReference>
<evidence type="ECO:0000256" key="5">
    <source>
        <dbReference type="SAM" id="SignalP"/>
    </source>
</evidence>
<evidence type="ECO:0000256" key="3">
    <source>
        <dbReference type="ARBA" id="ARBA00022729"/>
    </source>
</evidence>
<name>A0A6J0AR14_VICPA</name>
<evidence type="ECO:0000256" key="1">
    <source>
        <dbReference type="ARBA" id="ARBA00004609"/>
    </source>
</evidence>
<dbReference type="Pfam" id="PF00087">
    <property type="entry name" value="Toxin_TOLIP"/>
    <property type="match status" value="1"/>
</dbReference>
<dbReference type="AlphaFoldDB" id="A0A6J0AR14"/>
<evidence type="ECO:0000313" key="8">
    <source>
        <dbReference type="RefSeq" id="XP_015100745.1"/>
    </source>
</evidence>
<evidence type="ECO:0000256" key="2">
    <source>
        <dbReference type="ARBA" id="ARBA00022622"/>
    </source>
</evidence>
<feature type="region of interest" description="Disordered" evidence="4">
    <location>
        <begin position="21"/>
        <end position="45"/>
    </location>
</feature>